<reference evidence="8 9" key="1">
    <citation type="journal article" date="2021" name="MBio">
        <title>A New Model Trypanosomatid, Novymonas esmeraldas: Genomic Perception of Its 'Candidatus Pandoraea novymonadis' Endosymbiont.</title>
        <authorList>
            <person name="Zakharova A."/>
            <person name="Saura A."/>
            <person name="Butenko A."/>
            <person name="Podesvova L."/>
            <person name="Warmusova S."/>
            <person name="Kostygov A.Y."/>
            <person name="Nenarokova A."/>
            <person name="Lukes J."/>
            <person name="Opperdoes F.R."/>
            <person name="Yurchenko V."/>
        </authorList>
    </citation>
    <scope>NUCLEOTIDE SEQUENCE [LARGE SCALE GENOMIC DNA]</scope>
    <source>
        <strain evidence="8 9">E262AT.01</strain>
    </source>
</reference>
<organism evidence="8 9">
    <name type="scientific">Novymonas esmeraldas</name>
    <dbReference type="NCBI Taxonomy" id="1808958"/>
    <lineage>
        <taxon>Eukaryota</taxon>
        <taxon>Discoba</taxon>
        <taxon>Euglenozoa</taxon>
        <taxon>Kinetoplastea</taxon>
        <taxon>Metakinetoplastina</taxon>
        <taxon>Trypanosomatida</taxon>
        <taxon>Trypanosomatidae</taxon>
        <taxon>Novymonas</taxon>
    </lineage>
</organism>
<evidence type="ECO:0000259" key="7">
    <source>
        <dbReference type="PROSITE" id="PS51665"/>
    </source>
</evidence>
<evidence type="ECO:0000256" key="4">
    <source>
        <dbReference type="ARBA" id="ARBA00023212"/>
    </source>
</evidence>
<comment type="caution">
    <text evidence="8">The sequence shown here is derived from an EMBL/GenBank/DDBJ whole genome shotgun (WGS) entry which is preliminary data.</text>
</comment>
<accession>A0AAW0EP05</accession>
<feature type="domain" description="Enkurin" evidence="7">
    <location>
        <begin position="179"/>
        <end position="277"/>
    </location>
</feature>
<evidence type="ECO:0000256" key="1">
    <source>
        <dbReference type="ARBA" id="ARBA00004138"/>
    </source>
</evidence>
<dbReference type="PROSITE" id="PS51665">
    <property type="entry name" value="ENKURIN"/>
    <property type="match status" value="1"/>
</dbReference>
<name>A0AAW0EP05_9TRYP</name>
<feature type="region of interest" description="Disordered" evidence="6">
    <location>
        <begin position="62"/>
        <end position="125"/>
    </location>
</feature>
<dbReference type="GO" id="GO:0005516">
    <property type="term" value="F:calmodulin binding"/>
    <property type="evidence" value="ECO:0007669"/>
    <property type="project" value="TreeGrafter"/>
</dbReference>
<evidence type="ECO:0000256" key="3">
    <source>
        <dbReference type="ARBA" id="ARBA00022490"/>
    </source>
</evidence>
<evidence type="ECO:0000256" key="5">
    <source>
        <dbReference type="ARBA" id="ARBA00023273"/>
    </source>
</evidence>
<evidence type="ECO:0000313" key="9">
    <source>
        <dbReference type="Proteomes" id="UP001430356"/>
    </source>
</evidence>
<evidence type="ECO:0000256" key="6">
    <source>
        <dbReference type="SAM" id="MobiDB-lite"/>
    </source>
</evidence>
<dbReference type="AlphaFoldDB" id="A0AAW0EP05"/>
<dbReference type="PANTHER" id="PTHR21490">
    <property type="entry name" value="ENKURIN-RELATED"/>
    <property type="match status" value="1"/>
</dbReference>
<keyword evidence="5" id="KW-0966">Cell projection</keyword>
<dbReference type="PANTHER" id="PTHR21490:SF3">
    <property type="entry name" value="ENKURIN DOMAIN-CONTAINING PROTEIN"/>
    <property type="match status" value="1"/>
</dbReference>
<proteinExistence type="predicted"/>
<protein>
    <submittedName>
        <fullName evidence="8">Calmodulin-binding</fullName>
    </submittedName>
</protein>
<keyword evidence="3" id="KW-0963">Cytoplasm</keyword>
<feature type="region of interest" description="Disordered" evidence="6">
    <location>
        <begin position="18"/>
        <end position="46"/>
    </location>
</feature>
<dbReference type="GO" id="GO:0005856">
    <property type="term" value="C:cytoskeleton"/>
    <property type="evidence" value="ECO:0007669"/>
    <property type="project" value="UniProtKB-SubCell"/>
</dbReference>
<dbReference type="Pfam" id="PF13864">
    <property type="entry name" value="Enkurin"/>
    <property type="match status" value="1"/>
</dbReference>
<evidence type="ECO:0000313" key="8">
    <source>
        <dbReference type="EMBL" id="KAK7195782.1"/>
    </source>
</evidence>
<dbReference type="EMBL" id="JAECZO010000061">
    <property type="protein sequence ID" value="KAK7195782.1"/>
    <property type="molecule type" value="Genomic_DNA"/>
</dbReference>
<dbReference type="InterPro" id="IPR052102">
    <property type="entry name" value="Enkurin_domain-protein"/>
</dbReference>
<gene>
    <name evidence="8" type="ORF">NESM_000508800</name>
</gene>
<dbReference type="InterPro" id="IPR027012">
    <property type="entry name" value="Enkurin_dom"/>
</dbReference>
<dbReference type="GO" id="GO:0005929">
    <property type="term" value="C:cilium"/>
    <property type="evidence" value="ECO:0007669"/>
    <property type="project" value="UniProtKB-SubCell"/>
</dbReference>
<keyword evidence="4" id="KW-0206">Cytoskeleton</keyword>
<comment type="subcellular location">
    <subcellularLocation>
        <location evidence="1">Cell projection</location>
        <location evidence="1">Cilium</location>
    </subcellularLocation>
    <subcellularLocation>
        <location evidence="2">Cytoplasm</location>
        <location evidence="2">Cytoskeleton</location>
    </subcellularLocation>
</comment>
<feature type="compositionally biased region" description="Basic and acidic residues" evidence="6">
    <location>
        <begin position="112"/>
        <end position="125"/>
    </location>
</feature>
<evidence type="ECO:0000256" key="2">
    <source>
        <dbReference type="ARBA" id="ARBA00004245"/>
    </source>
</evidence>
<sequence length="281" mass="30986">MSGECVYDLVAAGAPAAAADGNTQRTIPAAAATKKSRRAPPPTASTFAIHGTSAVVANAGGEYTEPSVHPSRKPIGTFGREVGSTVTPENFLRKNEGPLTASRGAPTVDNTNFKKSEYQNEKTKPDVPLRHERPVMGLRTDKNFVVANAVENTLAVPTKVMPPPQPRATDREDFGRVPQYITEIKGDLNARKKMLEDMKVADAAAQERWSELSQSELAQLRDGLQRRWDALNKEYQTKGLSKLETPSQRAHQELVEKQLVAVEFAMHKLSRQHVYIFDDQR</sequence>
<keyword evidence="9" id="KW-1185">Reference proteome</keyword>
<dbReference type="Proteomes" id="UP001430356">
    <property type="component" value="Unassembled WGS sequence"/>
</dbReference>